<accession>A0ABV8P5E9</accession>
<dbReference type="SMART" id="SM00849">
    <property type="entry name" value="Lactamase_B"/>
    <property type="match status" value="1"/>
</dbReference>
<gene>
    <name evidence="7" type="ORF">ACFOY1_20060</name>
</gene>
<dbReference type="PANTHER" id="PTHR42978">
    <property type="entry name" value="QUORUM-QUENCHING LACTONASE YTNP-RELATED-RELATED"/>
    <property type="match status" value="1"/>
</dbReference>
<dbReference type="Pfam" id="PF00753">
    <property type="entry name" value="Lactamase_B"/>
    <property type="match status" value="1"/>
</dbReference>
<evidence type="ECO:0000313" key="8">
    <source>
        <dbReference type="Proteomes" id="UP001595848"/>
    </source>
</evidence>
<feature type="domain" description="Metallo-beta-lactamase" evidence="6">
    <location>
        <begin position="29"/>
        <end position="214"/>
    </location>
</feature>
<dbReference type="EMBL" id="JBHSBV010000010">
    <property type="protein sequence ID" value="MFC4203253.1"/>
    <property type="molecule type" value="Genomic_DNA"/>
</dbReference>
<evidence type="ECO:0000313" key="7">
    <source>
        <dbReference type="EMBL" id="MFC4203253.1"/>
    </source>
</evidence>
<evidence type="ECO:0000256" key="2">
    <source>
        <dbReference type="ARBA" id="ARBA00007749"/>
    </source>
</evidence>
<evidence type="ECO:0000256" key="5">
    <source>
        <dbReference type="ARBA" id="ARBA00022833"/>
    </source>
</evidence>
<keyword evidence="4" id="KW-0378">Hydrolase</keyword>
<comment type="similarity">
    <text evidence="2">Belongs to the metallo-beta-lactamase superfamily.</text>
</comment>
<sequence length="257" mass="28265">MKLQIGEYQIDVLLQGYPGKTVCHGALGWSTVSLVRGGGRVVIVDTGPFGARAPIIKQLGERGLAPSDVTDVLLSHAHYDHSINWTMFDKARIVIGESELEWSLGEPWGTTPVPELYMRELKRWPRLKTVRDGEEVFPGMSARMAPGHTPGHMVYVLETRDLDVIFTGDAVKNRAELLSGRAFHTYDQAVSGASIAFIRQLWERRPGSILVPGHDLPMALKAGEVAYLGDRRAAIEAWFGETLDQITSYSICLPAGG</sequence>
<dbReference type="PANTHER" id="PTHR42978:SF2">
    <property type="entry name" value="102 KBASES UNSTABLE REGION: FROM 1 TO 119443"/>
    <property type="match status" value="1"/>
</dbReference>
<keyword evidence="5" id="KW-0862">Zinc</keyword>
<dbReference type="Proteomes" id="UP001595848">
    <property type="component" value="Unassembled WGS sequence"/>
</dbReference>
<name>A0ABV8P5E9_9BURK</name>
<dbReference type="InterPro" id="IPR001279">
    <property type="entry name" value="Metallo-B-lactamas"/>
</dbReference>
<reference evidence="8" key="1">
    <citation type="journal article" date="2019" name="Int. J. Syst. Evol. Microbiol.">
        <title>The Global Catalogue of Microorganisms (GCM) 10K type strain sequencing project: providing services to taxonomists for standard genome sequencing and annotation.</title>
        <authorList>
            <consortium name="The Broad Institute Genomics Platform"/>
            <consortium name="The Broad Institute Genome Sequencing Center for Infectious Disease"/>
            <person name="Wu L."/>
            <person name="Ma J."/>
        </authorList>
    </citation>
    <scope>NUCLEOTIDE SEQUENCE [LARGE SCALE GENOMIC DNA]</scope>
    <source>
        <strain evidence="8">LMG 24813</strain>
    </source>
</reference>
<protein>
    <submittedName>
        <fullName evidence="7">MBL fold metallo-hydrolase</fullName>
    </submittedName>
</protein>
<proteinExistence type="inferred from homology"/>
<organism evidence="7 8">
    <name type="scientific">Candidimonas humi</name>
    <dbReference type="NCBI Taxonomy" id="683355"/>
    <lineage>
        <taxon>Bacteria</taxon>
        <taxon>Pseudomonadati</taxon>
        <taxon>Pseudomonadota</taxon>
        <taxon>Betaproteobacteria</taxon>
        <taxon>Burkholderiales</taxon>
        <taxon>Alcaligenaceae</taxon>
        <taxon>Candidimonas</taxon>
    </lineage>
</organism>
<evidence type="ECO:0000256" key="4">
    <source>
        <dbReference type="ARBA" id="ARBA00022801"/>
    </source>
</evidence>
<comment type="caution">
    <text evidence="7">The sequence shown here is derived from an EMBL/GenBank/DDBJ whole genome shotgun (WGS) entry which is preliminary data.</text>
</comment>
<dbReference type="RefSeq" id="WP_217963728.1">
    <property type="nucleotide sequence ID" value="NZ_JAHTBN010000002.1"/>
</dbReference>
<keyword evidence="8" id="KW-1185">Reference proteome</keyword>
<comment type="cofactor">
    <cofactor evidence="1">
        <name>Zn(2+)</name>
        <dbReference type="ChEBI" id="CHEBI:29105"/>
    </cofactor>
</comment>
<evidence type="ECO:0000256" key="3">
    <source>
        <dbReference type="ARBA" id="ARBA00022723"/>
    </source>
</evidence>
<keyword evidence="3" id="KW-0479">Metal-binding</keyword>
<dbReference type="InterPro" id="IPR051013">
    <property type="entry name" value="MBL_superfamily_lactonases"/>
</dbReference>
<evidence type="ECO:0000259" key="6">
    <source>
        <dbReference type="SMART" id="SM00849"/>
    </source>
</evidence>
<evidence type="ECO:0000256" key="1">
    <source>
        <dbReference type="ARBA" id="ARBA00001947"/>
    </source>
</evidence>